<keyword evidence="2" id="KW-0472">Membrane</keyword>
<dbReference type="KEGG" id="edi:EDI_242100"/>
<reference evidence="4" key="1">
    <citation type="submission" date="2007-12" db="EMBL/GenBank/DDBJ databases">
        <title>Annotation of Entamoeba dispar SAW760.</title>
        <authorList>
            <person name="Lorenzi H."/>
            <person name="Inman J."/>
            <person name="Schobel S."/>
            <person name="Amedeo P."/>
            <person name="Caler E."/>
        </authorList>
    </citation>
    <scope>NUCLEOTIDE SEQUENCE [LARGE SCALE GENOMIC DNA]</scope>
    <source>
        <strain evidence="4">ATCC PRA-260 / SAW760</strain>
    </source>
</reference>
<feature type="transmembrane region" description="Helical" evidence="2">
    <location>
        <begin position="98"/>
        <end position="116"/>
    </location>
</feature>
<protein>
    <recommendedName>
        <fullName evidence="5">Auxin efflux carrier family protein</fullName>
    </recommendedName>
</protein>
<dbReference type="AlphaFoldDB" id="B0EP23"/>
<feature type="transmembrane region" description="Helical" evidence="2">
    <location>
        <begin position="382"/>
        <end position="402"/>
    </location>
</feature>
<feature type="transmembrane region" description="Helical" evidence="2">
    <location>
        <begin position="351"/>
        <end position="370"/>
    </location>
</feature>
<evidence type="ECO:0000256" key="2">
    <source>
        <dbReference type="SAM" id="Phobius"/>
    </source>
</evidence>
<keyword evidence="1" id="KW-0813">Transport</keyword>
<organism evidence="4">
    <name type="scientific">Entamoeba dispar (strain ATCC PRA-260 / SAW760)</name>
    <dbReference type="NCBI Taxonomy" id="370354"/>
    <lineage>
        <taxon>Eukaryota</taxon>
        <taxon>Amoebozoa</taxon>
        <taxon>Evosea</taxon>
        <taxon>Archamoebae</taxon>
        <taxon>Mastigamoebida</taxon>
        <taxon>Entamoebidae</taxon>
        <taxon>Entamoeba</taxon>
    </lineage>
</organism>
<feature type="transmembrane region" description="Helical" evidence="2">
    <location>
        <begin position="254"/>
        <end position="275"/>
    </location>
</feature>
<dbReference type="OMA" id="ENCNLIM"/>
<dbReference type="RefSeq" id="XP_001739885.1">
    <property type="nucleotide sequence ID" value="XM_001739833.1"/>
</dbReference>
<dbReference type="GeneID" id="5885032"/>
<sequence>MLEFYEQFGTLVFIITASFIIKIIWFRGIVRESSGLLMKIMFNLTFPFVILKALINTHSLDIESLAMFVSGFIFQISIGLISFIIFKFIIKNGIAWQVEFGGCIGLNIGLFLFPILETLDPINGVTHAILFNISNDVACYLVLRPLFALIENSKDSDDEKQNETIDIQVEMKESQLTENELKSDDERKSFDNDLFDIKGTPTLGSSTIVPPNEESVMRTSLDLYPNKPTDFIKYGQKKTLRNEKQKWKEIIKKIIISLITCVPLYVMPIGYYIGLNNIKLPRFINKIIITISSGNTLMAYNLLGLFFEWKNSWQTTKLALQALMVRLIVGISIGVGLYFALSSYITQLTRLTITLCCVCPAPLLSIIYSVEYNVTRLDVSAAIVSFSVVTSFITVFILTTLLSSY</sequence>
<feature type="transmembrane region" description="Helical" evidence="2">
    <location>
        <begin position="128"/>
        <end position="150"/>
    </location>
</feature>
<feature type="transmembrane region" description="Helical" evidence="2">
    <location>
        <begin position="36"/>
        <end position="55"/>
    </location>
</feature>
<feature type="transmembrane region" description="Helical" evidence="2">
    <location>
        <begin position="318"/>
        <end position="339"/>
    </location>
</feature>
<gene>
    <name evidence="3" type="ORF">EDI_242100</name>
</gene>
<dbReference type="PANTHER" id="PTHR36838:SF3">
    <property type="entry name" value="TRANSPORTER AUXIN EFFLUX CARRIER EC FAMILY"/>
    <property type="match status" value="1"/>
</dbReference>
<name>B0EP23_ENTDS</name>
<feature type="transmembrane region" description="Helical" evidence="2">
    <location>
        <begin position="67"/>
        <end position="86"/>
    </location>
</feature>
<keyword evidence="4" id="KW-1185">Reference proteome</keyword>
<proteinExistence type="predicted"/>
<keyword evidence="2" id="KW-1133">Transmembrane helix</keyword>
<keyword evidence="2" id="KW-0812">Transmembrane</keyword>
<dbReference type="VEuPathDB" id="AmoebaDB:EDI_242100"/>
<accession>B0EP23</accession>
<dbReference type="OrthoDB" id="30104at2759"/>
<dbReference type="PANTHER" id="PTHR36838">
    <property type="entry name" value="AUXIN EFFLUX CARRIER FAMILY PROTEIN"/>
    <property type="match status" value="1"/>
</dbReference>
<feature type="transmembrane region" description="Helical" evidence="2">
    <location>
        <begin position="287"/>
        <end position="306"/>
    </location>
</feature>
<feature type="transmembrane region" description="Helical" evidence="2">
    <location>
        <begin position="6"/>
        <end position="24"/>
    </location>
</feature>
<dbReference type="eggNOG" id="ENOG502RENH">
    <property type="taxonomic scope" value="Eukaryota"/>
</dbReference>
<evidence type="ECO:0000313" key="3">
    <source>
        <dbReference type="EMBL" id="EDR23727.1"/>
    </source>
</evidence>
<dbReference type="EMBL" id="DS550188">
    <property type="protein sequence ID" value="EDR23727.1"/>
    <property type="molecule type" value="Genomic_DNA"/>
</dbReference>
<evidence type="ECO:0000256" key="1">
    <source>
        <dbReference type="ARBA" id="ARBA00022448"/>
    </source>
</evidence>
<evidence type="ECO:0000313" key="4">
    <source>
        <dbReference type="Proteomes" id="UP000008076"/>
    </source>
</evidence>
<evidence type="ECO:0008006" key="5">
    <source>
        <dbReference type="Google" id="ProtNLM"/>
    </source>
</evidence>
<dbReference type="Proteomes" id="UP000008076">
    <property type="component" value="Unassembled WGS sequence"/>
</dbReference>